<evidence type="ECO:0000256" key="8">
    <source>
        <dbReference type="ARBA" id="ARBA00023180"/>
    </source>
</evidence>
<evidence type="ECO:0000256" key="9">
    <source>
        <dbReference type="ARBA" id="ARBA00023286"/>
    </source>
</evidence>
<dbReference type="SMART" id="SM00079">
    <property type="entry name" value="PBPe"/>
    <property type="match status" value="1"/>
</dbReference>
<dbReference type="FunFam" id="3.40.50.2300:FF:000188">
    <property type="entry name" value="Glutamate receptor"/>
    <property type="match status" value="2"/>
</dbReference>
<dbReference type="FunFam" id="3.40.190.10:FF:000054">
    <property type="entry name" value="Glutamate receptor"/>
    <property type="match status" value="1"/>
</dbReference>
<feature type="transmembrane region" description="Helical" evidence="12">
    <location>
        <begin position="943"/>
        <end position="962"/>
    </location>
</feature>
<comment type="caution">
    <text evidence="14">The sequence shown here is derived from an EMBL/GenBank/DDBJ whole genome shotgun (WGS) entry which is preliminary data.</text>
</comment>
<feature type="transmembrane region" description="Helical" evidence="12">
    <location>
        <begin position="765"/>
        <end position="783"/>
    </location>
</feature>
<evidence type="ECO:0000256" key="12">
    <source>
        <dbReference type="SAM" id="Phobius"/>
    </source>
</evidence>
<feature type="transmembrane region" description="Helical" evidence="12">
    <location>
        <begin position="1663"/>
        <end position="1681"/>
    </location>
</feature>
<feature type="transmembrane region" description="Helical" evidence="12">
    <location>
        <begin position="1723"/>
        <end position="1741"/>
    </location>
</feature>
<keyword evidence="9" id="KW-1071">Ligand-gated ion channel</keyword>
<dbReference type="GO" id="GO:0016020">
    <property type="term" value="C:membrane"/>
    <property type="evidence" value="ECO:0007669"/>
    <property type="project" value="UniProtKB-SubCell"/>
</dbReference>
<keyword evidence="4 12" id="KW-1133">Transmembrane helix</keyword>
<dbReference type="Pfam" id="PF01094">
    <property type="entry name" value="ANF_receptor"/>
    <property type="match status" value="3"/>
</dbReference>
<feature type="region of interest" description="Disordered" evidence="11">
    <location>
        <begin position="1021"/>
        <end position="1041"/>
    </location>
</feature>
<dbReference type="InterPro" id="IPR001828">
    <property type="entry name" value="ANF_lig-bd_rcpt"/>
</dbReference>
<evidence type="ECO:0000256" key="10">
    <source>
        <dbReference type="ARBA" id="ARBA00023303"/>
    </source>
</evidence>
<keyword evidence="3 12" id="KW-0812">Transmembrane</keyword>
<dbReference type="InterPro" id="IPR044440">
    <property type="entry name" value="GABAb_receptor_plant_PBP1"/>
</dbReference>
<evidence type="ECO:0000256" key="7">
    <source>
        <dbReference type="ARBA" id="ARBA00023170"/>
    </source>
</evidence>
<keyword evidence="8" id="KW-0325">Glycoprotein</keyword>
<evidence type="ECO:0000256" key="4">
    <source>
        <dbReference type="ARBA" id="ARBA00022989"/>
    </source>
</evidence>
<dbReference type="CDD" id="cd13686">
    <property type="entry name" value="GluR_Plant"/>
    <property type="match status" value="1"/>
</dbReference>
<evidence type="ECO:0000313" key="15">
    <source>
        <dbReference type="Proteomes" id="UP001164929"/>
    </source>
</evidence>
<comment type="subcellular location">
    <subcellularLocation>
        <location evidence="1">Membrane</location>
        <topology evidence="1">Multi-pass membrane protein</topology>
    </subcellularLocation>
</comment>
<feature type="compositionally biased region" description="Polar residues" evidence="11">
    <location>
        <begin position="1021"/>
        <end position="1038"/>
    </location>
</feature>
<keyword evidence="7" id="KW-0675">Receptor</keyword>
<keyword evidence="10" id="KW-0407">Ion channel</keyword>
<evidence type="ECO:0000313" key="14">
    <source>
        <dbReference type="EMBL" id="KAJ6999934.1"/>
    </source>
</evidence>
<keyword evidence="15" id="KW-1185">Reference proteome</keyword>
<dbReference type="FunFam" id="1.10.287.70:FF:000172">
    <property type="entry name" value="Glutamate receptor"/>
    <property type="match status" value="1"/>
</dbReference>
<dbReference type="Gene3D" id="3.40.190.10">
    <property type="entry name" value="Periplasmic binding protein-like II"/>
    <property type="match status" value="3"/>
</dbReference>
<proteinExistence type="predicted"/>
<keyword evidence="5" id="KW-0406">Ion transport</keyword>
<evidence type="ECO:0000256" key="5">
    <source>
        <dbReference type="ARBA" id="ARBA00023065"/>
    </source>
</evidence>
<dbReference type="Pfam" id="PF00060">
    <property type="entry name" value="Lig_chan"/>
    <property type="match status" value="1"/>
</dbReference>
<feature type="domain" description="Ionotropic glutamate receptor C-terminal" evidence="13">
    <location>
        <begin position="665"/>
        <end position="920"/>
    </location>
</feature>
<dbReference type="Gene3D" id="1.10.287.70">
    <property type="match status" value="2"/>
</dbReference>
<dbReference type="PANTHER" id="PTHR34836">
    <property type="entry name" value="OS06G0188250 PROTEIN"/>
    <property type="match status" value="1"/>
</dbReference>
<dbReference type="Pfam" id="PF10613">
    <property type="entry name" value="Lig_chan-Glu_bd"/>
    <property type="match status" value="1"/>
</dbReference>
<dbReference type="SUPFAM" id="SSF53822">
    <property type="entry name" value="Periplasmic binding protein-like I"/>
    <property type="match status" value="3"/>
</dbReference>
<dbReference type="InterPro" id="IPR001638">
    <property type="entry name" value="Solute-binding_3/MltF_N"/>
</dbReference>
<dbReference type="InterPro" id="IPR028082">
    <property type="entry name" value="Peripla_BP_I"/>
</dbReference>
<dbReference type="CDD" id="cd19990">
    <property type="entry name" value="PBP1_GABAb_receptor_plant"/>
    <property type="match status" value="2"/>
</dbReference>
<dbReference type="Proteomes" id="UP001164929">
    <property type="component" value="Chromosome 4"/>
</dbReference>
<reference evidence="14 15" key="1">
    <citation type="journal article" date="2023" name="Mol. Ecol. Resour.">
        <title>Chromosome-level genome assembly of a triploid poplar Populus alba 'Berolinensis'.</title>
        <authorList>
            <person name="Chen S."/>
            <person name="Yu Y."/>
            <person name="Wang X."/>
            <person name="Wang S."/>
            <person name="Zhang T."/>
            <person name="Zhou Y."/>
            <person name="He R."/>
            <person name="Meng N."/>
            <person name="Wang Y."/>
            <person name="Liu W."/>
            <person name="Liu Z."/>
            <person name="Liu J."/>
            <person name="Guo Q."/>
            <person name="Huang H."/>
            <person name="Sederoff R.R."/>
            <person name="Wang G."/>
            <person name="Qu G."/>
            <person name="Chen S."/>
        </authorList>
    </citation>
    <scope>NUCLEOTIDE SEQUENCE [LARGE SCALE GENOMIC DNA]</scope>
    <source>
        <strain evidence="14">SC-2020</strain>
    </source>
</reference>
<sequence>MAKTIMICFEDKALMSFPIINFNRLSRLWLLFLVVTSFLVTTLPHGAEDINDSKVTNIGAIIDVNSRTGKEERTAMEIAVQKFNNGSPNHKLSLYFQDSRSSPLQAARAAEKLIEENEVEVIIGMERWDEAALVADVGSQFKVPVISFSAPAITPPLASSRWPFLIRMAHSDSNQIRCIASVIQSYNWRRVVTTSMMCFKETALMTFPIFTFNKLPKFWLLLLVAASFLVTTLPHGGKDIYDSKVTNIGAIIDINSRTGKEEKTAMEIAVRKFNNGSPNHKLSLYFQDSRSSPLQAALSAEKLIEENEVEVIIGMERWDEAALVADIGSQFKVPVISFSAPAITPPLASSRWPFLIRMAHSDSNQIKCIAAIIQSYNWRRVVTVYEDYAYGGDGMLALLSKALQDVGSETEYNLVLPPFSFVSDPKDAVQEELTKLLSEKIQSRVFIVLQSSLPMMIHLFREAKKMGLGGNDMVWILTDRVTSFLDIVNTSVIHSMEGALGIKNYYYDNTSSYQTFLTQFRQKFISEYPEEGYYEPGFYALRAHDSIAIITQAMDRLSSNTSSPKSFLDNIFTTSFVGLSGEINVKAGELLHSPMLRIVNVVGRGCRELDFWIPEFGFSNQPVVAKGGAENSTDAIRLKGPVIWPGDLQRNPKGWLMPTDTKRMIIGVPGRTSFETFVKVSTNAAGKEEYNGFCIELFRKVREVLGYDLPYQFVPYNGTYDDLVHHVYNKVEFTQPYAESGLSMIVPEVSKESAWMFMKPFTKDMWLVTGAVLIFTMFIVWFLEHHTNPEFNGPWKNQIGTALWSSLKVGCDGDSFVRNYLKNVLGFKPENIKNVGYEYNYEGEFESASISAAFLELPYEKVFIGHHCKRYTATTPTYRFGGLGFVFQKGSPIAADFSKAILKLSEDGELKHLEDKWFAPSRECFSNATDNDITGSLSLQSFWGIYAITGATSTICFLLFLFQLLKNYYKQEVEDRGNATPSDKSVWEKTVALARYIYHGETVSPGESPISDPSPDIHEWNSSNLELSNPEDTPENLQPSPPAEIELILTPNKAAICKPRDTSYLFNNGMAKTIMICFEDKALMSFPIINCNRLSRLWLLFLVVTSFLVTTLPHGAEDINDSKVTNIGAIIDVNSRTGKEERTAMEIAVQKFNNGSPNHKLSLYFQDSRSSPLQAARAAEKLIEENEVEVIIGMERWDEAALVADIGSQFKVPVISFSAPAITPPLASSRWPFLIRMAHSDSNQIRCIASVIQSYNWRRVVTVYEDYTYGGDAGMLALLSKALQDVGSEIEYNLVLPPFSFVSDPKDVVREELTKLLSEKIQSRVFIVLQSSFPMMIHLFREAKKMGFVGNDMVWILTDRVTNFLDIVNTSVIHSMEGVLGIKNYYYDNTSSYQTFLTQFRQKFISEYPEEGYYEPGFYALRAHDSIAIITQAMDRLSSNTSSPKVFLDNILTTKFVGLSGEINVKAGELLHSPMLRIVNVVGKRYRELDFWISEFGFSNQPVVAKGGAENSTEAIRLKRPVIWPGDLQRNPKGWLMPTDTKRMIIGVPGRTSFEKFVKVSTNAAGNKEYDGFCIELFHKVREVLEYDLPYQFEPYNGTYDDLVDHVYNKTFDAIVGDVTILANRSDKVEFTQPYAESGLSMIVPAKSEESAWMFMKPFTKEMWLVTGAILIYTMFIVWFLEHHTNPEFKGPWKNQMGTALWFTFSSLYFAHREKIYSNLTRVVLVVWLFVVLILNSSYTASLTSMLTVRRLQPNVTDIEWLKRSSLKVGCDGDSFVRNYLKNVLGFKPENIKNVGNQYNYEGEFESASISAAFLELPYGKVFIGHYCKGYSAATPTYRFGGLGFVSS</sequence>
<dbReference type="Gene3D" id="3.40.50.2300">
    <property type="match status" value="5"/>
</dbReference>
<gene>
    <name evidence="14" type="ORF">NC653_010628</name>
</gene>
<evidence type="ECO:0000256" key="1">
    <source>
        <dbReference type="ARBA" id="ARBA00004141"/>
    </source>
</evidence>
<keyword evidence="6 12" id="KW-0472">Membrane</keyword>
<dbReference type="PANTHER" id="PTHR34836:SF9">
    <property type="entry name" value="RECEPTOR LIGAND BINDING REGION DOMAIN-CONTAINING PROTEIN"/>
    <property type="match status" value="1"/>
</dbReference>
<dbReference type="InterPro" id="IPR015683">
    <property type="entry name" value="Ionotropic_Glu_rcpt"/>
</dbReference>
<name>A0AAD6W6L8_9ROSI</name>
<keyword evidence="2" id="KW-0813">Transport</keyword>
<protein>
    <recommendedName>
        <fullName evidence="13">Ionotropic glutamate receptor C-terminal domain-containing protein</fullName>
    </recommendedName>
</protein>
<evidence type="ECO:0000256" key="6">
    <source>
        <dbReference type="ARBA" id="ARBA00023136"/>
    </source>
</evidence>
<dbReference type="GO" id="GO:0015276">
    <property type="term" value="F:ligand-gated monoatomic ion channel activity"/>
    <property type="evidence" value="ECO:0007669"/>
    <property type="project" value="InterPro"/>
</dbReference>
<dbReference type="InterPro" id="IPR001320">
    <property type="entry name" value="Iontro_rcpt_C"/>
</dbReference>
<dbReference type="InterPro" id="IPR019594">
    <property type="entry name" value="Glu/Gly-bd"/>
</dbReference>
<dbReference type="SUPFAM" id="SSF53850">
    <property type="entry name" value="Periplasmic binding protein-like II"/>
    <property type="match status" value="2"/>
</dbReference>
<dbReference type="EMBL" id="JAQIZT010000004">
    <property type="protein sequence ID" value="KAJ6999934.1"/>
    <property type="molecule type" value="Genomic_DNA"/>
</dbReference>
<accession>A0AAD6W6L8</accession>
<evidence type="ECO:0000256" key="3">
    <source>
        <dbReference type="ARBA" id="ARBA00022692"/>
    </source>
</evidence>
<evidence type="ECO:0000256" key="2">
    <source>
        <dbReference type="ARBA" id="ARBA00022448"/>
    </source>
</evidence>
<evidence type="ECO:0000256" key="11">
    <source>
        <dbReference type="SAM" id="MobiDB-lite"/>
    </source>
</evidence>
<dbReference type="Pfam" id="PF00497">
    <property type="entry name" value="SBP_bac_3"/>
    <property type="match status" value="1"/>
</dbReference>
<evidence type="ECO:0000259" key="13">
    <source>
        <dbReference type="SMART" id="SM00079"/>
    </source>
</evidence>
<organism evidence="14 15">
    <name type="scientific">Populus alba x Populus x berolinensis</name>
    <dbReference type="NCBI Taxonomy" id="444605"/>
    <lineage>
        <taxon>Eukaryota</taxon>
        <taxon>Viridiplantae</taxon>
        <taxon>Streptophyta</taxon>
        <taxon>Embryophyta</taxon>
        <taxon>Tracheophyta</taxon>
        <taxon>Spermatophyta</taxon>
        <taxon>Magnoliopsida</taxon>
        <taxon>eudicotyledons</taxon>
        <taxon>Gunneridae</taxon>
        <taxon>Pentapetalae</taxon>
        <taxon>rosids</taxon>
        <taxon>fabids</taxon>
        <taxon>Malpighiales</taxon>
        <taxon>Salicaceae</taxon>
        <taxon>Saliceae</taxon>
        <taxon>Populus</taxon>
    </lineage>
</organism>